<dbReference type="Pfam" id="PF22640">
    <property type="entry name" value="ManC_GMP_beta-helix"/>
    <property type="match status" value="1"/>
</dbReference>
<protein>
    <recommendedName>
        <fullName evidence="2">mannose-1-phosphate guanylyltransferase</fullName>
        <ecNumber evidence="2">2.7.7.13</ecNumber>
    </recommendedName>
</protein>
<dbReference type="InterPro" id="IPR001538">
    <property type="entry name" value="Man6P_isomerase-2_C"/>
</dbReference>
<keyword evidence="6" id="KW-0342">GTP-binding</keyword>
<evidence type="ECO:0000259" key="11">
    <source>
        <dbReference type="Pfam" id="PF22640"/>
    </source>
</evidence>
<feature type="domain" description="Nucleotidyl transferase" evidence="9">
    <location>
        <begin position="12"/>
        <end position="295"/>
    </location>
</feature>
<evidence type="ECO:0000259" key="10">
    <source>
        <dbReference type="Pfam" id="PF01050"/>
    </source>
</evidence>
<dbReference type="Pfam" id="PF00483">
    <property type="entry name" value="NTP_transferase"/>
    <property type="match status" value="1"/>
</dbReference>
<evidence type="ECO:0000256" key="3">
    <source>
        <dbReference type="ARBA" id="ARBA00022679"/>
    </source>
</evidence>
<sequence>MTGPHAAERIATVILSGGAGSRLWPLSRAGYPKQFLSFSGGPTLIQQTASRLSGDRFSAPLVICNEKHRFLVAEQMREIDTEPAAIVLEPFGRNTAPAAAVAALHLLAEAGDGDPLMLIAPSDHVIADEAAFLAAVDHAAEAARGGALVTFGIAPDRAETGYGYIRRGEPLEGGGEVYAVDRFVEKPDRETAAVYLAEGSYFWNSGIFLFSARTFLGELERNDPAMVAACRNAVEASRRDLTFCRLDEAAFAEARSDSIDYAVMEKTAQAAVVPVDMGWNDLGAWSALWDIGQKDDDGNVVLGDVLQHEASGNFVRTDHHLVAVVGLSNVVVVANDDAVLVADKDRVQDVKTIVERLKAEGRGEHDLHTTVHRPWGSYRGIDRGERFQVKRIVVRPGEKLSLQKHYHRAEHWIVVTGTALVTRGDTTFQLGENESTYIPAGEVHRLENPGKLPLHLIEVQSGAYLGEDDIVRFDDVYARDADEDRGDT</sequence>
<keyword evidence="3" id="KW-0808">Transferase</keyword>
<keyword evidence="5" id="KW-0547">Nucleotide-binding</keyword>
<evidence type="ECO:0000256" key="1">
    <source>
        <dbReference type="ARBA" id="ARBA00006115"/>
    </source>
</evidence>
<evidence type="ECO:0000256" key="5">
    <source>
        <dbReference type="ARBA" id="ARBA00022741"/>
    </source>
</evidence>
<comment type="catalytic activity">
    <reaction evidence="7">
        <text>alpha-D-mannose 1-phosphate + GTP + H(+) = GDP-alpha-D-mannose + diphosphate</text>
        <dbReference type="Rhea" id="RHEA:15229"/>
        <dbReference type="ChEBI" id="CHEBI:15378"/>
        <dbReference type="ChEBI" id="CHEBI:33019"/>
        <dbReference type="ChEBI" id="CHEBI:37565"/>
        <dbReference type="ChEBI" id="CHEBI:57527"/>
        <dbReference type="ChEBI" id="CHEBI:58409"/>
        <dbReference type="EC" id="2.7.7.13"/>
    </reaction>
</comment>
<keyword evidence="12" id="KW-0413">Isomerase</keyword>
<dbReference type="PANTHER" id="PTHR46390">
    <property type="entry name" value="MANNOSE-1-PHOSPHATE GUANYLYLTRANSFERASE"/>
    <property type="match status" value="1"/>
</dbReference>
<dbReference type="InterPro" id="IPR014710">
    <property type="entry name" value="RmlC-like_jellyroll"/>
</dbReference>
<accession>A0ABT3HHU3</accession>
<evidence type="ECO:0000256" key="2">
    <source>
        <dbReference type="ARBA" id="ARBA00012387"/>
    </source>
</evidence>
<dbReference type="SUPFAM" id="SSF51182">
    <property type="entry name" value="RmlC-like cupins"/>
    <property type="match status" value="1"/>
</dbReference>
<dbReference type="InterPro" id="IPR049577">
    <property type="entry name" value="GMPP_N"/>
</dbReference>
<dbReference type="InterPro" id="IPR029044">
    <property type="entry name" value="Nucleotide-diphossugar_trans"/>
</dbReference>
<evidence type="ECO:0000313" key="12">
    <source>
        <dbReference type="EMBL" id="MCW2309967.1"/>
    </source>
</evidence>
<dbReference type="InterPro" id="IPR054566">
    <property type="entry name" value="ManC/GMP-like_b-helix"/>
</dbReference>
<evidence type="ECO:0000256" key="6">
    <source>
        <dbReference type="ARBA" id="ARBA00023134"/>
    </source>
</evidence>
<dbReference type="EC" id="2.7.7.13" evidence="2"/>
<dbReference type="GO" id="GO:0016779">
    <property type="term" value="F:nucleotidyltransferase activity"/>
    <property type="evidence" value="ECO:0007669"/>
    <property type="project" value="UniProtKB-KW"/>
</dbReference>
<dbReference type="Gene3D" id="2.60.120.10">
    <property type="entry name" value="Jelly Rolls"/>
    <property type="match status" value="1"/>
</dbReference>
<dbReference type="EMBL" id="JAOQNS010000016">
    <property type="protein sequence ID" value="MCW2309967.1"/>
    <property type="molecule type" value="Genomic_DNA"/>
</dbReference>
<dbReference type="PANTHER" id="PTHR46390:SF1">
    <property type="entry name" value="MANNOSE-1-PHOSPHATE GUANYLYLTRANSFERASE"/>
    <property type="match status" value="1"/>
</dbReference>
<comment type="caution">
    <text evidence="12">The sequence shown here is derived from an EMBL/GenBank/DDBJ whole genome shotgun (WGS) entry which is preliminary data.</text>
</comment>
<dbReference type="Proteomes" id="UP001209755">
    <property type="component" value="Unassembled WGS sequence"/>
</dbReference>
<dbReference type="InterPro" id="IPR051161">
    <property type="entry name" value="Mannose-6P_isomerase_type2"/>
</dbReference>
<organism evidence="12 13">
    <name type="scientific">Rhodobium gokarnense</name>
    <dbReference type="NCBI Taxonomy" id="364296"/>
    <lineage>
        <taxon>Bacteria</taxon>
        <taxon>Pseudomonadati</taxon>
        <taxon>Pseudomonadota</taxon>
        <taxon>Alphaproteobacteria</taxon>
        <taxon>Hyphomicrobiales</taxon>
        <taxon>Rhodobiaceae</taxon>
        <taxon>Rhodobium</taxon>
    </lineage>
</organism>
<dbReference type="CDD" id="cd02213">
    <property type="entry name" value="cupin_PMI_typeII_C"/>
    <property type="match status" value="1"/>
</dbReference>
<evidence type="ECO:0000259" key="9">
    <source>
        <dbReference type="Pfam" id="PF00483"/>
    </source>
</evidence>
<proteinExistence type="inferred from homology"/>
<dbReference type="CDD" id="cd02509">
    <property type="entry name" value="GDP-M1P_Guanylyltransferase"/>
    <property type="match status" value="1"/>
</dbReference>
<evidence type="ECO:0000256" key="8">
    <source>
        <dbReference type="RuleBase" id="RU004190"/>
    </source>
</evidence>
<evidence type="ECO:0000256" key="4">
    <source>
        <dbReference type="ARBA" id="ARBA00022695"/>
    </source>
</evidence>
<keyword evidence="4 12" id="KW-0548">Nucleotidyltransferase</keyword>
<dbReference type="InterPro" id="IPR005835">
    <property type="entry name" value="NTP_transferase_dom"/>
</dbReference>
<dbReference type="NCBIfam" id="TIGR01479">
    <property type="entry name" value="GMP_PMI"/>
    <property type="match status" value="1"/>
</dbReference>
<name>A0ABT3HHU3_9HYPH</name>
<evidence type="ECO:0000256" key="7">
    <source>
        <dbReference type="ARBA" id="ARBA00047343"/>
    </source>
</evidence>
<comment type="similarity">
    <text evidence="1 8">Belongs to the mannose-6-phosphate isomerase type 2 family.</text>
</comment>
<dbReference type="InterPro" id="IPR011051">
    <property type="entry name" value="RmlC_Cupin_sf"/>
</dbReference>
<evidence type="ECO:0000313" key="13">
    <source>
        <dbReference type="Proteomes" id="UP001209755"/>
    </source>
</evidence>
<feature type="domain" description="MannoseP isomerase/GMP-like beta-helix" evidence="11">
    <location>
        <begin position="307"/>
        <end position="357"/>
    </location>
</feature>
<dbReference type="Gene3D" id="3.90.550.10">
    <property type="entry name" value="Spore Coat Polysaccharide Biosynthesis Protein SpsA, Chain A"/>
    <property type="match status" value="1"/>
</dbReference>
<reference evidence="13" key="1">
    <citation type="submission" date="2023-07" db="EMBL/GenBank/DDBJ databases">
        <title>Genome sequencing of Purple Non-Sulfur Bacteria from various extreme environments.</title>
        <authorList>
            <person name="Mayer M."/>
        </authorList>
    </citation>
    <scope>NUCLEOTIDE SEQUENCE [LARGE SCALE GENOMIC DNA]</scope>
    <source>
        <strain evidence="13">DSM 17935</strain>
    </source>
</reference>
<dbReference type="GO" id="GO:0016853">
    <property type="term" value="F:isomerase activity"/>
    <property type="evidence" value="ECO:0007669"/>
    <property type="project" value="UniProtKB-KW"/>
</dbReference>
<dbReference type="SUPFAM" id="SSF53448">
    <property type="entry name" value="Nucleotide-diphospho-sugar transferases"/>
    <property type="match status" value="1"/>
</dbReference>
<gene>
    <name evidence="12" type="ORF">M2319_004331</name>
</gene>
<keyword evidence="13" id="KW-1185">Reference proteome</keyword>
<dbReference type="InterPro" id="IPR006375">
    <property type="entry name" value="Man1P_GuaTrfase/Man6P_Isoase"/>
</dbReference>
<feature type="domain" description="Mannose-6-phosphate isomerase type II C-terminal" evidence="10">
    <location>
        <begin position="361"/>
        <end position="475"/>
    </location>
</feature>
<dbReference type="Pfam" id="PF01050">
    <property type="entry name" value="MannoseP_isomer"/>
    <property type="match status" value="1"/>
</dbReference>
<dbReference type="RefSeq" id="WP_264603542.1">
    <property type="nucleotide sequence ID" value="NZ_JAOQNS010000016.1"/>
</dbReference>